<dbReference type="Gene3D" id="1.10.150.20">
    <property type="entry name" value="5' to 3' exonuclease, C-terminal subdomain"/>
    <property type="match status" value="1"/>
</dbReference>
<dbReference type="NCBIfam" id="TIGR02027">
    <property type="entry name" value="rpoA"/>
    <property type="match status" value="1"/>
</dbReference>
<dbReference type="AlphaFoldDB" id="A0A1B6D096"/>
<keyword evidence="6" id="KW-0548">Nucleotidyltransferase</keyword>
<dbReference type="GO" id="GO:0003677">
    <property type="term" value="F:DNA binding"/>
    <property type="evidence" value="ECO:0007669"/>
    <property type="project" value="InterPro"/>
</dbReference>
<gene>
    <name evidence="11" type="ORF">g.468</name>
</gene>
<protein>
    <recommendedName>
        <fullName evidence="3">DNA-directed RNA polymerase</fullName>
        <ecNumber evidence="3">2.7.7.6</ecNumber>
    </recommendedName>
    <alternativeName>
        <fullName evidence="8">Plastid-encoded RNA polymerase subunit alpha</fullName>
    </alternativeName>
</protein>
<organism evidence="11">
    <name type="scientific">Clastoptera arizonana</name>
    <name type="common">Arizona spittle bug</name>
    <dbReference type="NCBI Taxonomy" id="38151"/>
    <lineage>
        <taxon>Eukaryota</taxon>
        <taxon>Metazoa</taxon>
        <taxon>Ecdysozoa</taxon>
        <taxon>Arthropoda</taxon>
        <taxon>Hexapoda</taxon>
        <taxon>Insecta</taxon>
        <taxon>Pterygota</taxon>
        <taxon>Neoptera</taxon>
        <taxon>Paraneoptera</taxon>
        <taxon>Hemiptera</taxon>
        <taxon>Auchenorrhyncha</taxon>
        <taxon>Cercopoidea</taxon>
        <taxon>Clastopteridae</taxon>
        <taxon>Clastoptera</taxon>
    </lineage>
</organism>
<dbReference type="InterPro" id="IPR036643">
    <property type="entry name" value="RNApol_insert_sf"/>
</dbReference>
<evidence type="ECO:0000256" key="1">
    <source>
        <dbReference type="ARBA" id="ARBA00004026"/>
    </source>
</evidence>
<reference evidence="11" key="1">
    <citation type="submission" date="2015-12" db="EMBL/GenBank/DDBJ databases">
        <title>De novo transcriptome assembly of four potential Pierce s Disease insect vectors from Arizona vineyards.</title>
        <authorList>
            <person name="Tassone E.E."/>
        </authorList>
    </citation>
    <scope>NUCLEOTIDE SEQUENCE</scope>
</reference>
<dbReference type="InterPro" id="IPR011262">
    <property type="entry name" value="DNA-dir_RNA_pol_insert"/>
</dbReference>
<evidence type="ECO:0000256" key="3">
    <source>
        <dbReference type="ARBA" id="ARBA00012418"/>
    </source>
</evidence>
<evidence type="ECO:0000256" key="5">
    <source>
        <dbReference type="ARBA" id="ARBA00022679"/>
    </source>
</evidence>
<dbReference type="InterPro" id="IPR011773">
    <property type="entry name" value="DNA-dir_RpoA"/>
</dbReference>
<evidence type="ECO:0000256" key="8">
    <source>
        <dbReference type="ARBA" id="ARBA00031776"/>
    </source>
</evidence>
<evidence type="ECO:0000256" key="2">
    <source>
        <dbReference type="ARBA" id="ARBA00007123"/>
    </source>
</evidence>
<dbReference type="CDD" id="cd06928">
    <property type="entry name" value="RNAP_alpha_NTD"/>
    <property type="match status" value="1"/>
</dbReference>
<keyword evidence="4" id="KW-0240">DNA-directed RNA polymerase</keyword>
<dbReference type="Pfam" id="PF03118">
    <property type="entry name" value="RNA_pol_A_CTD"/>
    <property type="match status" value="1"/>
</dbReference>
<dbReference type="GO" id="GO:0005737">
    <property type="term" value="C:cytoplasm"/>
    <property type="evidence" value="ECO:0007669"/>
    <property type="project" value="UniProtKB-ARBA"/>
</dbReference>
<proteinExistence type="inferred from homology"/>
<comment type="catalytic activity">
    <reaction evidence="9">
        <text>RNA(n) + a ribonucleoside 5'-triphosphate = RNA(n+1) + diphosphate</text>
        <dbReference type="Rhea" id="RHEA:21248"/>
        <dbReference type="Rhea" id="RHEA-COMP:14527"/>
        <dbReference type="Rhea" id="RHEA-COMP:17342"/>
        <dbReference type="ChEBI" id="CHEBI:33019"/>
        <dbReference type="ChEBI" id="CHEBI:61557"/>
        <dbReference type="ChEBI" id="CHEBI:140395"/>
        <dbReference type="EC" id="2.7.7.6"/>
    </reaction>
</comment>
<accession>A0A1B6D096</accession>
<comment type="function">
    <text evidence="1">DNA-dependent RNA polymerase catalyzes the transcription of DNA into RNA using the four ribonucleoside triphosphates as substrates.</text>
</comment>
<evidence type="ECO:0000256" key="7">
    <source>
        <dbReference type="ARBA" id="ARBA00023163"/>
    </source>
</evidence>
<dbReference type="GO" id="GO:0006351">
    <property type="term" value="P:DNA-templated transcription"/>
    <property type="evidence" value="ECO:0007669"/>
    <property type="project" value="InterPro"/>
</dbReference>
<dbReference type="SMART" id="SM00662">
    <property type="entry name" value="RPOLD"/>
    <property type="match status" value="1"/>
</dbReference>
<dbReference type="SUPFAM" id="SSF47789">
    <property type="entry name" value="C-terminal domain of RNA polymerase alpha subunit"/>
    <property type="match status" value="1"/>
</dbReference>
<name>A0A1B6D096_9HEMI</name>
<dbReference type="EMBL" id="GEDC01018159">
    <property type="protein sequence ID" value="JAS19139.1"/>
    <property type="molecule type" value="Transcribed_RNA"/>
</dbReference>
<evidence type="ECO:0000256" key="6">
    <source>
        <dbReference type="ARBA" id="ARBA00022695"/>
    </source>
</evidence>
<evidence type="ECO:0000256" key="9">
    <source>
        <dbReference type="ARBA" id="ARBA00048552"/>
    </source>
</evidence>
<dbReference type="HAMAP" id="MF_00059">
    <property type="entry name" value="RNApol_bact_RpoA"/>
    <property type="match status" value="1"/>
</dbReference>
<dbReference type="NCBIfam" id="NF003519">
    <property type="entry name" value="PRK05182.2-5"/>
    <property type="match status" value="1"/>
</dbReference>
<comment type="similarity">
    <text evidence="2">Belongs to the RNA polymerase alpha chain family.</text>
</comment>
<dbReference type="GO" id="GO:0003899">
    <property type="term" value="F:DNA-directed RNA polymerase activity"/>
    <property type="evidence" value="ECO:0007669"/>
    <property type="project" value="UniProtKB-EC"/>
</dbReference>
<dbReference type="Gene3D" id="3.30.1360.10">
    <property type="entry name" value="RNA polymerase, RBP11-like subunit"/>
    <property type="match status" value="1"/>
</dbReference>
<keyword evidence="7" id="KW-0804">Transcription</keyword>
<dbReference type="InterPro" id="IPR036603">
    <property type="entry name" value="RBP11-like"/>
</dbReference>
<evidence type="ECO:0000313" key="11">
    <source>
        <dbReference type="EMBL" id="JAS19139.1"/>
    </source>
</evidence>
<dbReference type="SUPFAM" id="SSF55257">
    <property type="entry name" value="RBP11-like subunits of RNA polymerase"/>
    <property type="match status" value="1"/>
</dbReference>
<sequence>MFFSSFTKNENLIILKLTPEEGSFKIEPLYPGWGLTIGNSLRRVLLSSLEGYAISSVKIEGVNNEYSTIKGVIEDMTEIILNLKKIRFKKKIEDEDFESEEFNIIINNNKKEITAGDLGEFINLFEIINPDLIILNKEKLIYLNITLVIKRGIGYLPSEKNQDMPNMIGTIPIDTIFTPIKKVKYKIDNCSINKNPFYESIIFKIKTDGSINPRKALTRASNLLIRHFQCLSNEKILLEYKKPKKRNKYDKNILKMRNLLKSSLEEEIDYLSVRTLNCLKSAKIFTWGDLVKSNKSDLLKLKNFGRKSLSELDKRMKKLNIYSGMDISIYKLNEN</sequence>
<dbReference type="Pfam" id="PF01000">
    <property type="entry name" value="RNA_pol_A_bac"/>
    <property type="match status" value="1"/>
</dbReference>
<dbReference type="GO" id="GO:0000428">
    <property type="term" value="C:DNA-directed RNA polymerase complex"/>
    <property type="evidence" value="ECO:0007669"/>
    <property type="project" value="UniProtKB-KW"/>
</dbReference>
<keyword evidence="5" id="KW-0808">Transferase</keyword>
<dbReference type="InterPro" id="IPR011260">
    <property type="entry name" value="RNAP_asu_C"/>
</dbReference>
<dbReference type="SUPFAM" id="SSF56553">
    <property type="entry name" value="Insert subdomain of RNA polymerase alpha subunit"/>
    <property type="match status" value="1"/>
</dbReference>
<dbReference type="EC" id="2.7.7.6" evidence="3"/>
<feature type="domain" description="DNA-directed RNA polymerase RpoA/D/Rpb3-type" evidence="10">
    <location>
        <begin position="21"/>
        <end position="234"/>
    </location>
</feature>
<dbReference type="GO" id="GO:0046983">
    <property type="term" value="F:protein dimerization activity"/>
    <property type="evidence" value="ECO:0007669"/>
    <property type="project" value="InterPro"/>
</dbReference>
<evidence type="ECO:0000259" key="10">
    <source>
        <dbReference type="SMART" id="SM00662"/>
    </source>
</evidence>
<dbReference type="Pfam" id="PF01193">
    <property type="entry name" value="RNA_pol_L"/>
    <property type="match status" value="1"/>
</dbReference>
<dbReference type="InterPro" id="IPR011263">
    <property type="entry name" value="DNA-dir_RNA_pol_RpoA/D/Rpb3"/>
</dbReference>
<dbReference type="FunFam" id="2.170.120.12:FF:000001">
    <property type="entry name" value="DNA-directed RNA polymerase subunit alpha"/>
    <property type="match status" value="1"/>
</dbReference>
<evidence type="ECO:0000256" key="4">
    <source>
        <dbReference type="ARBA" id="ARBA00022478"/>
    </source>
</evidence>
<dbReference type="Gene3D" id="2.170.120.12">
    <property type="entry name" value="DNA-directed RNA polymerase, insert domain"/>
    <property type="match status" value="1"/>
</dbReference>